<dbReference type="GO" id="GO:0016891">
    <property type="term" value="F:RNA endonuclease activity producing 5'-phosphomonoesters, hydrolytic mechanism"/>
    <property type="evidence" value="ECO:0007669"/>
    <property type="project" value="InterPro"/>
</dbReference>
<accession>A0A6A0H4T6</accession>
<reference evidence="4" key="1">
    <citation type="submission" date="2014-08" db="EMBL/GenBank/DDBJ databases">
        <authorList>
            <person name="Murali S."/>
            <person name="Richards S."/>
            <person name="Bandaranaike D."/>
            <person name="Bellair M."/>
            <person name="Blankenburg K."/>
            <person name="Chao H."/>
            <person name="Dinh H."/>
            <person name="Doddapaneni H."/>
            <person name="Dugan-Rocha S."/>
            <person name="Elkadiri S."/>
            <person name="Gnanaolivu R."/>
            <person name="Hughes D."/>
            <person name="Lee S."/>
            <person name="Li M."/>
            <person name="Ming W."/>
            <person name="Munidasa M."/>
            <person name="Muniz J."/>
            <person name="Nguyen L."/>
            <person name="Osuji N."/>
            <person name="Pu L.-L."/>
            <person name="Puazo M."/>
            <person name="Skinner E."/>
            <person name="Qu C."/>
            <person name="Quiroz J."/>
            <person name="Raj R."/>
            <person name="Weissenberger G."/>
            <person name="Xin Y."/>
            <person name="Zou X."/>
            <person name="Han Y."/>
            <person name="Worley K."/>
            <person name="Muzny D."/>
            <person name="Gibbs R."/>
        </authorList>
    </citation>
    <scope>NUCLEOTIDE SEQUENCE</scope>
    <source>
        <strain evidence="4">HAZT.00-mixed</strain>
        <tissue evidence="4">Whole organism</tissue>
    </source>
</reference>
<keyword evidence="1" id="KW-0378">Hydrolase</keyword>
<proteinExistence type="predicted"/>
<evidence type="ECO:0000313" key="4">
    <source>
        <dbReference type="EMBL" id="KAA0197442.1"/>
    </source>
</evidence>
<comment type="caution">
    <text evidence="4">The sequence shown here is derived from an EMBL/GenBank/DDBJ whole genome shotgun (WGS) entry which is preliminary data.</text>
</comment>
<feature type="region of interest" description="Disordered" evidence="2">
    <location>
        <begin position="508"/>
        <end position="530"/>
    </location>
</feature>
<dbReference type="CDD" id="cd19856">
    <property type="entry name" value="DSRM_Kanadaptin"/>
    <property type="match status" value="1"/>
</dbReference>
<organism evidence="4">
    <name type="scientific">Hyalella azteca</name>
    <name type="common">Amphipod</name>
    <dbReference type="NCBI Taxonomy" id="294128"/>
    <lineage>
        <taxon>Eukaryota</taxon>
        <taxon>Metazoa</taxon>
        <taxon>Ecdysozoa</taxon>
        <taxon>Arthropoda</taxon>
        <taxon>Crustacea</taxon>
        <taxon>Multicrustacea</taxon>
        <taxon>Malacostraca</taxon>
        <taxon>Eumalacostraca</taxon>
        <taxon>Peracarida</taxon>
        <taxon>Amphipoda</taxon>
        <taxon>Senticaudata</taxon>
        <taxon>Talitrida</taxon>
        <taxon>Talitroidea</taxon>
        <taxon>Hyalellidae</taxon>
        <taxon>Hyalella</taxon>
    </lineage>
</organism>
<dbReference type="AlphaFoldDB" id="A0A6A0H4T6"/>
<dbReference type="PROSITE" id="PS50006">
    <property type="entry name" value="FHA_DOMAIN"/>
    <property type="match status" value="1"/>
</dbReference>
<dbReference type="CDD" id="cd22677">
    <property type="entry name" value="FHA_Kanadaptin"/>
    <property type="match status" value="1"/>
</dbReference>
<evidence type="ECO:0000259" key="3">
    <source>
        <dbReference type="PROSITE" id="PS50006"/>
    </source>
</evidence>
<dbReference type="InterPro" id="IPR008984">
    <property type="entry name" value="SMAD_FHA_dom_sf"/>
</dbReference>
<gene>
    <name evidence="4" type="ORF">HAZT_HAZT009717</name>
</gene>
<dbReference type="InterPro" id="IPR038248">
    <property type="entry name" value="Dicer_dimer_sf"/>
</dbReference>
<name>A0A6A0H4T6_HYAAZ</name>
<protein>
    <recommendedName>
        <fullName evidence="3">FHA domain-containing protein</fullName>
    </recommendedName>
</protein>
<evidence type="ECO:0000256" key="1">
    <source>
        <dbReference type="ARBA" id="ARBA00022801"/>
    </source>
</evidence>
<feature type="compositionally biased region" description="Basic and acidic residues" evidence="2">
    <location>
        <begin position="234"/>
        <end position="254"/>
    </location>
</feature>
<reference evidence="4" key="2">
    <citation type="journal article" date="2018" name="Environ. Sci. Technol.">
        <title>The Toxicogenome of Hyalella azteca: A Model for Sediment Ecotoxicology and Evolutionary Toxicology.</title>
        <authorList>
            <person name="Poynton H.C."/>
            <person name="Hasenbein S."/>
            <person name="Benoit J.B."/>
            <person name="Sepulveda M.S."/>
            <person name="Poelchau M.F."/>
            <person name="Hughes D.S.T."/>
            <person name="Murali S.C."/>
            <person name="Chen S."/>
            <person name="Glastad K.M."/>
            <person name="Goodisman M.A.D."/>
            <person name="Werren J.H."/>
            <person name="Vineis J.H."/>
            <person name="Bowen J.L."/>
            <person name="Friedrich M."/>
            <person name="Jones J."/>
            <person name="Robertson H.M."/>
            <person name="Feyereisen R."/>
            <person name="Mechler-Hickson A."/>
            <person name="Mathers N."/>
            <person name="Lee C.E."/>
            <person name="Colbourne J.K."/>
            <person name="Biales A."/>
            <person name="Johnston J.S."/>
            <person name="Wellborn G.A."/>
            <person name="Rosendale A.J."/>
            <person name="Cridge A.G."/>
            <person name="Munoz-Torres M.C."/>
            <person name="Bain P.A."/>
            <person name="Manny A.R."/>
            <person name="Major K.M."/>
            <person name="Lambert F.N."/>
            <person name="Vulpe C.D."/>
            <person name="Tuck P."/>
            <person name="Blalock B.J."/>
            <person name="Lin Y.Y."/>
            <person name="Smith M.E."/>
            <person name="Ochoa-Acuna H."/>
            <person name="Chen M.M."/>
            <person name="Childers C.P."/>
            <person name="Qu J."/>
            <person name="Dugan S."/>
            <person name="Lee S.L."/>
            <person name="Chao H."/>
            <person name="Dinh H."/>
            <person name="Han Y."/>
            <person name="Doddapaneni H."/>
            <person name="Worley K.C."/>
            <person name="Muzny D.M."/>
            <person name="Gibbs R.A."/>
            <person name="Richards S."/>
        </authorList>
    </citation>
    <scope>NUCLEOTIDE SEQUENCE</scope>
    <source>
        <strain evidence="4">HAZT.00-mixed</strain>
        <tissue evidence="4">Whole organism</tissue>
    </source>
</reference>
<dbReference type="OrthoDB" id="433755at2759"/>
<reference evidence="4" key="3">
    <citation type="submission" date="2019-06" db="EMBL/GenBank/DDBJ databases">
        <authorList>
            <person name="Poynton C."/>
            <person name="Hasenbein S."/>
            <person name="Benoit J.B."/>
            <person name="Sepulveda M.S."/>
            <person name="Poelchau M.F."/>
            <person name="Murali S.C."/>
            <person name="Chen S."/>
            <person name="Glastad K.M."/>
            <person name="Werren J.H."/>
            <person name="Vineis J.H."/>
            <person name="Bowen J.L."/>
            <person name="Friedrich M."/>
            <person name="Jones J."/>
            <person name="Robertson H.M."/>
            <person name="Feyereisen R."/>
            <person name="Mechler-Hickson A."/>
            <person name="Mathers N."/>
            <person name="Lee C.E."/>
            <person name="Colbourne J.K."/>
            <person name="Biales A."/>
            <person name="Johnston J.S."/>
            <person name="Wellborn G.A."/>
            <person name="Rosendale A.J."/>
            <person name="Cridge A.G."/>
            <person name="Munoz-Torres M.C."/>
            <person name="Bain P.A."/>
            <person name="Manny A.R."/>
            <person name="Major K.M."/>
            <person name="Lambert F.N."/>
            <person name="Vulpe C.D."/>
            <person name="Tuck P."/>
            <person name="Blalock B.J."/>
            <person name="Lin Y.-Y."/>
            <person name="Smith M.E."/>
            <person name="Ochoa-Acuna H."/>
            <person name="Chen M.-J.M."/>
            <person name="Childers C.P."/>
            <person name="Qu J."/>
            <person name="Dugan S."/>
            <person name="Lee S.L."/>
            <person name="Chao H."/>
            <person name="Dinh H."/>
            <person name="Han Y."/>
            <person name="Doddapaneni H."/>
            <person name="Worley K.C."/>
            <person name="Muzny D.M."/>
            <person name="Gibbs R.A."/>
            <person name="Richards S."/>
        </authorList>
    </citation>
    <scope>NUCLEOTIDE SEQUENCE</scope>
    <source>
        <strain evidence="4">HAZT.00-mixed</strain>
        <tissue evidence="4">Whole organism</tissue>
    </source>
</reference>
<dbReference type="InterPro" id="IPR000253">
    <property type="entry name" value="FHA_dom"/>
</dbReference>
<feature type="region of interest" description="Disordered" evidence="2">
    <location>
        <begin position="600"/>
        <end position="656"/>
    </location>
</feature>
<dbReference type="Gene3D" id="2.60.200.20">
    <property type="match status" value="1"/>
</dbReference>
<dbReference type="PANTHER" id="PTHR23308">
    <property type="entry name" value="NUCLEAR INHIBITOR OF PROTEIN PHOSPHATASE-1"/>
    <property type="match status" value="1"/>
</dbReference>
<dbReference type="InterPro" id="IPR050923">
    <property type="entry name" value="Cell_Proc_Reg/RNA_Proc"/>
</dbReference>
<feature type="compositionally biased region" description="Acidic residues" evidence="2">
    <location>
        <begin position="261"/>
        <end position="270"/>
    </location>
</feature>
<dbReference type="EMBL" id="JQDR03008227">
    <property type="protein sequence ID" value="KAA0197442.1"/>
    <property type="molecule type" value="Genomic_DNA"/>
</dbReference>
<dbReference type="Proteomes" id="UP000711488">
    <property type="component" value="Unassembled WGS sequence"/>
</dbReference>
<dbReference type="Pfam" id="PF03368">
    <property type="entry name" value="Dicer_dimer"/>
    <property type="match status" value="1"/>
</dbReference>
<dbReference type="SMART" id="SM00240">
    <property type="entry name" value="FHA"/>
    <property type="match status" value="1"/>
</dbReference>
<feature type="compositionally biased region" description="Basic and acidic residues" evidence="2">
    <location>
        <begin position="644"/>
        <end position="656"/>
    </location>
</feature>
<feature type="domain" description="FHA" evidence="3">
    <location>
        <begin position="117"/>
        <end position="173"/>
    </location>
</feature>
<dbReference type="SUPFAM" id="SSF49879">
    <property type="entry name" value="SMAD/FHA domain"/>
    <property type="match status" value="1"/>
</dbReference>
<sequence>MEGLKTDSIEGNENSDKHKFLLPTLPIKVKRISTRSAPIVTLPNADQEKCQEDVSTCTSLGEASLPESNVNTSHNLKTVPIPYKEPSWSSHPPDGYSFEVLKGGVVVDTIKLDKPFLVFGRLAQCDVMLEHPSISRFHCIVQYRGVTSEAAEAGIYVYDLSSTHGSYQNKYRLQPKVYNRLRVGHMLKFGGSSRNFVLMGPDEDAEEELPYTVAELQQMAKEKLEDKKKKEAEKKLEKEKKEQQRIKDEEERGIDWGMGPDAEEDDEDPDAPNPFSELVREELYLDDPKKSLRGWYEREGYELPEYDVTEVTAGRFKCSVKLPILSPSGEPLIATVEHRGKKKDTVVQAALEACRLLDKHGLFRQATHVVVDSDSDDEDEFLDRTGDVEKKRDRRYVRSSRREKTYTYSELLEQHTTAVTELHALAQQLLEVQRAKEATAGKDSDKDAEDLDVFMVSMNKLALDKHKMLTCKLKFIELRKEEARVRRLLNVARPASIAEVAAPSYPPELILPGTQRPGDKKPSTVSSKSLQAPSVALKGLSAGVHAAFMEEDDAPKLKLSKLDATEDFVPKYIPYDRSAYAPTARARALPARTPAKYIMFNDDAPKPRASGATESKSSKKLASSFDFNDPRAEEDWLPPQDQTGDGRIRLNDKLGY</sequence>
<dbReference type="Gene3D" id="3.30.160.380">
    <property type="entry name" value="Dicer dimerisation domain"/>
    <property type="match status" value="1"/>
</dbReference>
<feature type="region of interest" description="Disordered" evidence="2">
    <location>
        <begin position="234"/>
        <end position="274"/>
    </location>
</feature>
<dbReference type="Pfam" id="PF00498">
    <property type="entry name" value="FHA"/>
    <property type="match status" value="1"/>
</dbReference>
<dbReference type="InterPro" id="IPR005034">
    <property type="entry name" value="Dicer_dimerisation"/>
</dbReference>
<evidence type="ECO:0000256" key="2">
    <source>
        <dbReference type="SAM" id="MobiDB-lite"/>
    </source>
</evidence>